<dbReference type="RefSeq" id="WP_377860395.1">
    <property type="nucleotide sequence ID" value="NZ_JBHLZU010000027.1"/>
</dbReference>
<dbReference type="EMBL" id="JBHLZU010000027">
    <property type="protein sequence ID" value="MFB9908568.1"/>
    <property type="molecule type" value="Genomic_DNA"/>
</dbReference>
<feature type="transmembrane region" description="Helical" evidence="1">
    <location>
        <begin position="6"/>
        <end position="26"/>
    </location>
</feature>
<evidence type="ECO:0000313" key="2">
    <source>
        <dbReference type="EMBL" id="MFB9908568.1"/>
    </source>
</evidence>
<comment type="caution">
    <text evidence="2">The sequence shown here is derived from an EMBL/GenBank/DDBJ whole genome shotgun (WGS) entry which is preliminary data.</text>
</comment>
<keyword evidence="1" id="KW-1133">Transmembrane helix</keyword>
<organism evidence="2 3">
    <name type="scientific">Allokutzneria oryzae</name>
    <dbReference type="NCBI Taxonomy" id="1378989"/>
    <lineage>
        <taxon>Bacteria</taxon>
        <taxon>Bacillati</taxon>
        <taxon>Actinomycetota</taxon>
        <taxon>Actinomycetes</taxon>
        <taxon>Pseudonocardiales</taxon>
        <taxon>Pseudonocardiaceae</taxon>
        <taxon>Allokutzneria</taxon>
    </lineage>
</organism>
<evidence type="ECO:0000256" key="1">
    <source>
        <dbReference type="SAM" id="Phobius"/>
    </source>
</evidence>
<reference evidence="2 3" key="1">
    <citation type="submission" date="2024-09" db="EMBL/GenBank/DDBJ databases">
        <authorList>
            <person name="Sun Q."/>
            <person name="Mori K."/>
        </authorList>
    </citation>
    <scope>NUCLEOTIDE SEQUENCE [LARGE SCALE GENOMIC DNA]</scope>
    <source>
        <strain evidence="2 3">TBRC 7907</strain>
    </source>
</reference>
<keyword evidence="1" id="KW-0472">Membrane</keyword>
<sequence>MSAELAFDLITWAAIVVLFLGLAATLREVRLLRAIVLRNPDGFAAAQPDLTLGGAFADGTSRPVVAAVDSGCPLCLNVVSELAERAPGATLLTHESPAVWSEVADGLRVISDREAWRAISHLSPPVLMNVDGAGVVRRMTLPVRIDELDSWIELKGPIGVVDARSDS</sequence>
<keyword evidence="3" id="KW-1185">Reference proteome</keyword>
<evidence type="ECO:0008006" key="4">
    <source>
        <dbReference type="Google" id="ProtNLM"/>
    </source>
</evidence>
<proteinExistence type="predicted"/>
<keyword evidence="1" id="KW-0812">Transmembrane</keyword>
<gene>
    <name evidence="2" type="ORF">ACFFQA_31920</name>
</gene>
<accession>A0ABV6A645</accession>
<evidence type="ECO:0000313" key="3">
    <source>
        <dbReference type="Proteomes" id="UP001589693"/>
    </source>
</evidence>
<dbReference type="Proteomes" id="UP001589693">
    <property type="component" value="Unassembled WGS sequence"/>
</dbReference>
<protein>
    <recommendedName>
        <fullName evidence="4">Thioredoxin domain-containing protein</fullName>
    </recommendedName>
</protein>
<name>A0ABV6A645_9PSEU</name>